<keyword evidence="2" id="KW-0573">Peptidoglycan synthesis</keyword>
<dbReference type="NCBIfam" id="TIGR01085">
    <property type="entry name" value="murE"/>
    <property type="match status" value="1"/>
</dbReference>
<dbReference type="GO" id="GO:0005737">
    <property type="term" value="C:cytoplasm"/>
    <property type="evidence" value="ECO:0007669"/>
    <property type="project" value="UniProtKB-SubCell"/>
</dbReference>
<dbReference type="STRING" id="1798495.A3C19_02425"/>
<dbReference type="PANTHER" id="PTHR23135:SF4">
    <property type="entry name" value="UDP-N-ACETYLMURAMOYL-L-ALANYL-D-GLUTAMATE--2,6-DIAMINOPIMELATE LIGASE MURE HOMOLOG, CHLOROPLASTIC"/>
    <property type="match status" value="1"/>
</dbReference>
<dbReference type="Gene3D" id="3.40.1190.10">
    <property type="entry name" value="Mur-like, catalytic domain"/>
    <property type="match status" value="1"/>
</dbReference>
<dbReference type="PANTHER" id="PTHR23135">
    <property type="entry name" value="MUR LIGASE FAMILY MEMBER"/>
    <property type="match status" value="1"/>
</dbReference>
<dbReference type="Pfam" id="PF08245">
    <property type="entry name" value="Mur_ligase_M"/>
    <property type="match status" value="1"/>
</dbReference>
<keyword evidence="2" id="KW-0132">Cell division</keyword>
<dbReference type="Pfam" id="PF02875">
    <property type="entry name" value="Mur_ligase_C"/>
    <property type="match status" value="1"/>
</dbReference>
<dbReference type="GO" id="GO:0008360">
    <property type="term" value="P:regulation of cell shape"/>
    <property type="evidence" value="ECO:0007669"/>
    <property type="project" value="UniProtKB-KW"/>
</dbReference>
<dbReference type="GO" id="GO:0009252">
    <property type="term" value="P:peptidoglycan biosynthetic process"/>
    <property type="evidence" value="ECO:0007669"/>
    <property type="project" value="UniProtKB-UniPathway"/>
</dbReference>
<evidence type="ECO:0000259" key="4">
    <source>
        <dbReference type="Pfam" id="PF08245"/>
    </source>
</evidence>
<reference evidence="5 6" key="1">
    <citation type="journal article" date="2016" name="Nat. Commun.">
        <title>Thousands of microbial genomes shed light on interconnected biogeochemical processes in an aquifer system.</title>
        <authorList>
            <person name="Anantharaman K."/>
            <person name="Brown C.T."/>
            <person name="Hug L.A."/>
            <person name="Sharon I."/>
            <person name="Castelle C.J."/>
            <person name="Probst A.J."/>
            <person name="Thomas B.C."/>
            <person name="Singh A."/>
            <person name="Wilkins M.J."/>
            <person name="Karaoz U."/>
            <person name="Brodie E.L."/>
            <person name="Williams K.H."/>
            <person name="Hubbard S.S."/>
            <person name="Banfield J.F."/>
        </authorList>
    </citation>
    <scope>NUCLEOTIDE SEQUENCE [LARGE SCALE GENOMIC DNA]</scope>
</reference>
<dbReference type="GO" id="GO:0051301">
    <property type="term" value="P:cell division"/>
    <property type="evidence" value="ECO:0007669"/>
    <property type="project" value="UniProtKB-KW"/>
</dbReference>
<organism evidence="5 6">
    <name type="scientific">Candidatus Kaiserbacteria bacterium RIFCSPHIGHO2_02_FULL_54_22</name>
    <dbReference type="NCBI Taxonomy" id="1798495"/>
    <lineage>
        <taxon>Bacteria</taxon>
        <taxon>Candidatus Kaiseribacteriota</taxon>
    </lineage>
</organism>
<evidence type="ECO:0000256" key="2">
    <source>
        <dbReference type="RuleBase" id="RU004135"/>
    </source>
</evidence>
<dbReference type="Gene3D" id="3.90.190.20">
    <property type="entry name" value="Mur ligase, C-terminal domain"/>
    <property type="match status" value="1"/>
</dbReference>
<dbReference type="AlphaFoldDB" id="A0A1F6DNC7"/>
<gene>
    <name evidence="5" type="ORF">A3C19_02425</name>
</gene>
<feature type="domain" description="Mur ligase C-terminal" evidence="3">
    <location>
        <begin position="267"/>
        <end position="390"/>
    </location>
</feature>
<evidence type="ECO:0000259" key="3">
    <source>
        <dbReference type="Pfam" id="PF02875"/>
    </source>
</evidence>
<sequence length="424" mass="46577">MEKFLRAVKFFIPKALFEATQPAYHYLLASIGALWYRFPSRKLYVVGVTGTKGKTTTVELVAAICEEAGLRVALANTNQLKIAGRSEVNVKNQSMFGRTRLQQFLKKAVDARCAYAVLEMTSEGAKQFRHAFIDLDALIFTNLSPEHIESHGSYENYVDAKVSLARTLEHGDASKHAIIVNRDDSEAGRFLAVRAGTKLSYGISDALPFTTDADGSEFAWRGEPIHLKLPGKFNIMNALAAATFAEGRGISTETIRSALEKFTFVSGRMERVDEGQNFSVIVDYAHTADSLDRALGVYANAKKICIMGGTGGGRDVAKRKVMGGVADMHCEHIILTTEDPYDEDPGDIARDVAEGIRDHSYEIILDRRAALQRAFRMAEKGSAVFITGKGDNHYIMGPKGAMLPWNDASVAREELARLTNRNAG</sequence>
<dbReference type="GO" id="GO:0005524">
    <property type="term" value="F:ATP binding"/>
    <property type="evidence" value="ECO:0007669"/>
    <property type="project" value="InterPro"/>
</dbReference>
<protein>
    <recommendedName>
        <fullName evidence="7">UDP-N-acetylmuramoyl-L-alanyl-D-glutamate--2, 6-diaminopimelate ligase</fullName>
    </recommendedName>
</protein>
<dbReference type="SUPFAM" id="SSF53623">
    <property type="entry name" value="MurD-like peptide ligases, catalytic domain"/>
    <property type="match status" value="1"/>
</dbReference>
<dbReference type="Proteomes" id="UP000178532">
    <property type="component" value="Unassembled WGS sequence"/>
</dbReference>
<evidence type="ECO:0008006" key="7">
    <source>
        <dbReference type="Google" id="ProtNLM"/>
    </source>
</evidence>
<dbReference type="GO" id="GO:0016881">
    <property type="term" value="F:acid-amino acid ligase activity"/>
    <property type="evidence" value="ECO:0007669"/>
    <property type="project" value="InterPro"/>
</dbReference>
<dbReference type="InterPro" id="IPR005761">
    <property type="entry name" value="UDP-N-AcMur-Glu-dNH2Pim_ligase"/>
</dbReference>
<keyword evidence="2" id="KW-0131">Cell cycle</keyword>
<keyword evidence="2" id="KW-0961">Cell wall biogenesis/degradation</keyword>
<comment type="caution">
    <text evidence="5">The sequence shown here is derived from an EMBL/GenBank/DDBJ whole genome shotgun (WGS) entry which is preliminary data.</text>
</comment>
<dbReference type="SUPFAM" id="SSF53244">
    <property type="entry name" value="MurD-like peptide ligases, peptide-binding domain"/>
    <property type="match status" value="1"/>
</dbReference>
<evidence type="ECO:0000313" key="5">
    <source>
        <dbReference type="EMBL" id="OGG62948.1"/>
    </source>
</evidence>
<dbReference type="GO" id="GO:0071555">
    <property type="term" value="P:cell wall organization"/>
    <property type="evidence" value="ECO:0007669"/>
    <property type="project" value="UniProtKB-KW"/>
</dbReference>
<proteinExistence type="inferred from homology"/>
<name>A0A1F6DNC7_9BACT</name>
<dbReference type="InterPro" id="IPR013221">
    <property type="entry name" value="Mur_ligase_cen"/>
</dbReference>
<feature type="domain" description="Mur ligase central" evidence="4">
    <location>
        <begin position="48"/>
        <end position="243"/>
    </location>
</feature>
<comment type="pathway">
    <text evidence="2">Cell wall biogenesis; peptidoglycan biosynthesis.</text>
</comment>
<evidence type="ECO:0000313" key="6">
    <source>
        <dbReference type="Proteomes" id="UP000178532"/>
    </source>
</evidence>
<evidence type="ECO:0000256" key="1">
    <source>
        <dbReference type="ARBA" id="ARBA00005898"/>
    </source>
</evidence>
<dbReference type="InterPro" id="IPR036615">
    <property type="entry name" value="Mur_ligase_C_dom_sf"/>
</dbReference>
<dbReference type="EMBL" id="MFLI01000001">
    <property type="protein sequence ID" value="OGG62948.1"/>
    <property type="molecule type" value="Genomic_DNA"/>
</dbReference>
<comment type="similarity">
    <text evidence="1">Belongs to the MurCDEF family. MurE subfamily.</text>
</comment>
<dbReference type="InterPro" id="IPR036565">
    <property type="entry name" value="Mur-like_cat_sf"/>
</dbReference>
<dbReference type="UniPathway" id="UPA00219"/>
<accession>A0A1F6DNC7</accession>
<comment type="subcellular location">
    <subcellularLocation>
        <location evidence="2">Cytoplasm</location>
    </subcellularLocation>
</comment>
<keyword evidence="2" id="KW-0133">Cell shape</keyword>
<dbReference type="InterPro" id="IPR004101">
    <property type="entry name" value="Mur_ligase_C"/>
</dbReference>